<dbReference type="Proteomes" id="UP001159427">
    <property type="component" value="Unassembled WGS sequence"/>
</dbReference>
<gene>
    <name evidence="4" type="ORF">PEVE_00008047</name>
</gene>
<keyword evidence="1" id="KW-0862">Zinc</keyword>
<accession>A0ABN8QZ40</accession>
<dbReference type="SUPFAM" id="SSF52980">
    <property type="entry name" value="Restriction endonuclease-like"/>
    <property type="match status" value="1"/>
</dbReference>
<dbReference type="PANTHER" id="PTHR47526">
    <property type="entry name" value="ATP-DEPENDENT DNA HELICASE"/>
    <property type="match status" value="1"/>
</dbReference>
<dbReference type="CDD" id="cd22343">
    <property type="entry name" value="PDDEXK_lambda_exonuclease-like"/>
    <property type="match status" value="1"/>
</dbReference>
<name>A0ABN8QZ40_9CNID</name>
<feature type="compositionally biased region" description="Low complexity" evidence="2">
    <location>
        <begin position="415"/>
        <end position="426"/>
    </location>
</feature>
<comment type="caution">
    <text evidence="4">The sequence shown here is derived from an EMBL/GenBank/DDBJ whole genome shotgun (WGS) entry which is preliminary data.</text>
</comment>
<dbReference type="PROSITE" id="PS50966">
    <property type="entry name" value="ZF_SWIM"/>
    <property type="match status" value="1"/>
</dbReference>
<dbReference type="InterPro" id="IPR003034">
    <property type="entry name" value="SAP_dom"/>
</dbReference>
<evidence type="ECO:0000256" key="2">
    <source>
        <dbReference type="SAM" id="MobiDB-lite"/>
    </source>
</evidence>
<keyword evidence="5" id="KW-1185">Reference proteome</keyword>
<dbReference type="EMBL" id="CALNXI010001546">
    <property type="protein sequence ID" value="CAH3171776.1"/>
    <property type="molecule type" value="Genomic_DNA"/>
</dbReference>
<evidence type="ECO:0000313" key="4">
    <source>
        <dbReference type="EMBL" id="CAH3171776.1"/>
    </source>
</evidence>
<dbReference type="SMART" id="SM00513">
    <property type="entry name" value="SAP"/>
    <property type="match status" value="1"/>
</dbReference>
<protein>
    <recommendedName>
        <fullName evidence="3">SWIM-type domain-containing protein</fullName>
    </recommendedName>
</protein>
<dbReference type="SUPFAM" id="SSF68906">
    <property type="entry name" value="SAP domain"/>
    <property type="match status" value="1"/>
</dbReference>
<dbReference type="InterPro" id="IPR007527">
    <property type="entry name" value="Znf_SWIM"/>
</dbReference>
<dbReference type="Gene3D" id="3.90.320.10">
    <property type="match status" value="1"/>
</dbReference>
<evidence type="ECO:0000313" key="5">
    <source>
        <dbReference type="Proteomes" id="UP001159427"/>
    </source>
</evidence>
<dbReference type="Pfam" id="PF09588">
    <property type="entry name" value="YqaJ"/>
    <property type="match status" value="1"/>
</dbReference>
<dbReference type="Pfam" id="PF02037">
    <property type="entry name" value="SAP"/>
    <property type="match status" value="1"/>
</dbReference>
<dbReference type="PANTHER" id="PTHR47526:SF3">
    <property type="entry name" value="PHD-TYPE DOMAIN-CONTAINING PROTEIN"/>
    <property type="match status" value="1"/>
</dbReference>
<feature type="region of interest" description="Disordered" evidence="2">
    <location>
        <begin position="409"/>
        <end position="434"/>
    </location>
</feature>
<feature type="domain" description="SWIM-type" evidence="3">
    <location>
        <begin position="178"/>
        <end position="215"/>
    </location>
</feature>
<reference evidence="4 5" key="1">
    <citation type="submission" date="2022-05" db="EMBL/GenBank/DDBJ databases">
        <authorList>
            <consortium name="Genoscope - CEA"/>
            <person name="William W."/>
        </authorList>
    </citation>
    <scope>NUCLEOTIDE SEQUENCE [LARGE SCALE GENOMIC DNA]</scope>
</reference>
<keyword evidence="1" id="KW-0863">Zinc-finger</keyword>
<sequence>MFVISQEKRTLDDFRRWKVPELKEFLRIRGLKTTGTKDELTALAFGAEQLSVHVKLTAEEEIIQKKKQYQSLLNVNGEQLPDPFTELKDNWISEETGVEKWPPILQMQIAEFILTAEQGSDLGKRLLSDYKEGKAFSYFDSQWLKEVFYHPISDTHELCFLKSQSTPSQRIGNVPHKIWVCVKKINGTVEAAYCTCFAGLGSTCNHVAAVLFKVEHAWKSGLTLGNSPTSKECAWNKYGANKKGVEPKRISEMKWKKPHHSKKGKSKPINPVTRQLFKVKKQSVTTPEKEPSLDNLVDAFYSSAPDACAFWYTDMPNPPQYPPEADFNLERSIDVETTTPIPLSLPELASRVKTAEELIQNLPELSAKEVEVLEYHTRGQGQSTDWKSQRVGRITASTSHRVMTMVKSLKDKNDSSSATSLTELLTGQSSTPENIPALQYGHEMEEEARQHYLEEMKRLGHKDVKVEPCGLFVMQNKSFLGASPDAVVSCSCCGKGVLEIKCPYSIANQIPSESNLTYLRKTAVDGKVNLVSSHPYYSQVQTQMGVTGRRWCDFLVYTRHGIHLERIMFDQQRWLQILSAAEYFFNNHIAPVLIHSNTSGS</sequence>
<evidence type="ECO:0000256" key="1">
    <source>
        <dbReference type="PROSITE-ProRule" id="PRU00325"/>
    </source>
</evidence>
<proteinExistence type="predicted"/>
<organism evidence="4 5">
    <name type="scientific">Porites evermanni</name>
    <dbReference type="NCBI Taxonomy" id="104178"/>
    <lineage>
        <taxon>Eukaryota</taxon>
        <taxon>Metazoa</taxon>
        <taxon>Cnidaria</taxon>
        <taxon>Anthozoa</taxon>
        <taxon>Hexacorallia</taxon>
        <taxon>Scleractinia</taxon>
        <taxon>Fungiina</taxon>
        <taxon>Poritidae</taxon>
        <taxon>Porites</taxon>
    </lineage>
</organism>
<dbReference type="InterPro" id="IPR011604">
    <property type="entry name" value="PDDEXK-like_dom_sf"/>
</dbReference>
<dbReference type="InterPro" id="IPR011335">
    <property type="entry name" value="Restrct_endonuc-II-like"/>
</dbReference>
<dbReference type="InterPro" id="IPR036361">
    <property type="entry name" value="SAP_dom_sf"/>
</dbReference>
<dbReference type="InterPro" id="IPR019080">
    <property type="entry name" value="YqaJ_viral_recombinase"/>
</dbReference>
<evidence type="ECO:0000259" key="3">
    <source>
        <dbReference type="PROSITE" id="PS50966"/>
    </source>
</evidence>
<keyword evidence="1" id="KW-0479">Metal-binding</keyword>
<dbReference type="Gene3D" id="1.10.720.30">
    <property type="entry name" value="SAP domain"/>
    <property type="match status" value="1"/>
</dbReference>